<organism evidence="2 3">
    <name type="scientific">Marinomonas foliarum</name>
    <dbReference type="NCBI Taxonomy" id="491950"/>
    <lineage>
        <taxon>Bacteria</taxon>
        <taxon>Pseudomonadati</taxon>
        <taxon>Pseudomonadota</taxon>
        <taxon>Gammaproteobacteria</taxon>
        <taxon>Oceanospirillales</taxon>
        <taxon>Oceanospirillaceae</taxon>
        <taxon>Marinomonas</taxon>
    </lineage>
</organism>
<evidence type="ECO:0000313" key="2">
    <source>
        <dbReference type="EMBL" id="QRV25577.1"/>
    </source>
</evidence>
<proteinExistence type="predicted"/>
<reference evidence="2 3" key="1">
    <citation type="submission" date="2021-02" db="EMBL/GenBank/DDBJ databases">
        <title>The genome of Marinomonas foliarum JZW.</title>
        <authorList>
            <person name="Sun M."/>
        </authorList>
    </citation>
    <scope>NUCLEOTIDE SEQUENCE [LARGE SCALE GENOMIC DNA]</scope>
    <source>
        <strain evidence="2 3">JZW</strain>
    </source>
</reference>
<protein>
    <submittedName>
        <fullName evidence="2">Uncharacterized protein</fullName>
    </submittedName>
</protein>
<evidence type="ECO:0000313" key="3">
    <source>
        <dbReference type="Proteomes" id="UP000644167"/>
    </source>
</evidence>
<keyword evidence="3" id="KW-1185">Reference proteome</keyword>
<feature type="region of interest" description="Disordered" evidence="1">
    <location>
        <begin position="51"/>
        <end position="83"/>
    </location>
</feature>
<gene>
    <name evidence="2" type="ORF">JSY38_08740</name>
</gene>
<name>A0ABX7IXJ6_9GAMM</name>
<evidence type="ECO:0000256" key="1">
    <source>
        <dbReference type="SAM" id="MobiDB-lite"/>
    </source>
</evidence>
<dbReference type="Proteomes" id="UP000644167">
    <property type="component" value="Chromosome"/>
</dbReference>
<accession>A0ABX7IXJ6</accession>
<dbReference type="RefSeq" id="WP_205116495.1">
    <property type="nucleotide sequence ID" value="NZ_CP070273.1"/>
</dbReference>
<sequence>MEKLKLGFNSSDLPIALNYNTSANDVCDSFYFKKNDVYFLLWVEHQNPKYREDEDSPRYTISPAVNEGDDESPEIYSDSSKEDLFRSENASDLVRYFNS</sequence>
<dbReference type="EMBL" id="CP070273">
    <property type="protein sequence ID" value="QRV25577.1"/>
    <property type="molecule type" value="Genomic_DNA"/>
</dbReference>